<dbReference type="PRINTS" id="PR00368">
    <property type="entry name" value="FADPNR"/>
</dbReference>
<dbReference type="Proteomes" id="UP000287972">
    <property type="component" value="Unassembled WGS sequence"/>
</dbReference>
<dbReference type="FunFam" id="3.50.50.100:FF:000015">
    <property type="entry name" value="Amid-like NADH oxidoreductase, putative"/>
    <property type="match status" value="1"/>
</dbReference>
<keyword evidence="3" id="KW-1185">Reference proteome</keyword>
<comment type="caution">
    <text evidence="2">The sequence shown here is derived from an EMBL/GenBank/DDBJ whole genome shotgun (WGS) entry which is preliminary data.</text>
</comment>
<dbReference type="AlphaFoldDB" id="A0A428RPX1"/>
<evidence type="ECO:0000313" key="2">
    <source>
        <dbReference type="EMBL" id="RSL79529.1"/>
    </source>
</evidence>
<name>A0A428RPX1_9HYPO</name>
<proteinExistence type="predicted"/>
<dbReference type="Pfam" id="PF07992">
    <property type="entry name" value="Pyr_redox_2"/>
    <property type="match status" value="1"/>
</dbReference>
<dbReference type="SUPFAM" id="SSF51905">
    <property type="entry name" value="FAD/NAD(P)-binding domain"/>
    <property type="match status" value="1"/>
</dbReference>
<dbReference type="Gene3D" id="3.50.50.100">
    <property type="match status" value="1"/>
</dbReference>
<dbReference type="GO" id="GO:0004174">
    <property type="term" value="F:electron-transferring-flavoprotein dehydrogenase activity"/>
    <property type="evidence" value="ECO:0007669"/>
    <property type="project" value="TreeGrafter"/>
</dbReference>
<dbReference type="PANTHER" id="PTHR43735">
    <property type="entry name" value="APOPTOSIS-INDUCING FACTOR 1"/>
    <property type="match status" value="1"/>
</dbReference>
<evidence type="ECO:0000313" key="3">
    <source>
        <dbReference type="Proteomes" id="UP000287972"/>
    </source>
</evidence>
<feature type="domain" description="FAD/NAD(P)-binding" evidence="1">
    <location>
        <begin position="8"/>
        <end position="307"/>
    </location>
</feature>
<dbReference type="PANTHER" id="PTHR43735:SF11">
    <property type="entry name" value="HYPOTHETICAL OXIDOREDUCTASE (EUROFUNG)"/>
    <property type="match status" value="1"/>
</dbReference>
<gene>
    <name evidence="2" type="ORF">CEP51_007283</name>
</gene>
<dbReference type="InterPro" id="IPR023753">
    <property type="entry name" value="FAD/NAD-binding_dom"/>
</dbReference>
<accession>A0A428RPX1</accession>
<dbReference type="GO" id="GO:0005737">
    <property type="term" value="C:cytoplasm"/>
    <property type="evidence" value="ECO:0007669"/>
    <property type="project" value="TreeGrafter"/>
</dbReference>
<dbReference type="PRINTS" id="PR00411">
    <property type="entry name" value="PNDRDTASEI"/>
</dbReference>
<dbReference type="GO" id="GO:0050660">
    <property type="term" value="F:flavin adenine dinucleotide binding"/>
    <property type="evidence" value="ECO:0007669"/>
    <property type="project" value="TreeGrafter"/>
</dbReference>
<dbReference type="EMBL" id="NKCL01000172">
    <property type="protein sequence ID" value="RSL79529.1"/>
    <property type="molecule type" value="Genomic_DNA"/>
</dbReference>
<reference evidence="2 3" key="1">
    <citation type="submission" date="2017-06" db="EMBL/GenBank/DDBJ databases">
        <title>Comparative genomic analysis of Ambrosia Fusariam Clade fungi.</title>
        <authorList>
            <person name="Stajich J.E."/>
            <person name="Carrillo J."/>
            <person name="Kijimoto T."/>
            <person name="Eskalen A."/>
            <person name="O'Donnell K."/>
            <person name="Kasson M."/>
        </authorList>
    </citation>
    <scope>NUCLEOTIDE SEQUENCE [LARGE SCALE GENOMIC DNA]</scope>
    <source>
        <strain evidence="2 3">NRRL62606</strain>
    </source>
</reference>
<evidence type="ECO:0000259" key="1">
    <source>
        <dbReference type="Pfam" id="PF07992"/>
    </source>
</evidence>
<organism evidence="2 3">
    <name type="scientific">Fusarium floridanum</name>
    <dbReference type="NCBI Taxonomy" id="1325733"/>
    <lineage>
        <taxon>Eukaryota</taxon>
        <taxon>Fungi</taxon>
        <taxon>Dikarya</taxon>
        <taxon>Ascomycota</taxon>
        <taxon>Pezizomycotina</taxon>
        <taxon>Sordariomycetes</taxon>
        <taxon>Hypocreomycetidae</taxon>
        <taxon>Hypocreales</taxon>
        <taxon>Nectriaceae</taxon>
        <taxon>Fusarium</taxon>
        <taxon>Fusarium solani species complex</taxon>
    </lineage>
</organism>
<protein>
    <recommendedName>
        <fullName evidence="1">FAD/NAD(P)-binding domain-containing protein</fullName>
    </recommendedName>
</protein>
<sequence>MTAGPLKNVVVIGGSYVGLAAVKELATLLPITHRVLLVEPHSHFHHLFAFPRFAIVPNHEHKAFIPYSGSFASLPNASQHAVVRAKVLELYKDHVVLDKPWQGSTELPFDYAVVATGTRLPAPGTMQDDEKQLSIDYFKVYQQRVKNANSIVIVGGGAVGVQMASDLKQVYPEKNVTLVHSRDRLMPLYHEKMDATIRARFEELGVNLVTGSRAVVPSGGFPTEGDNLEVELKDGRKIPANLIIPATGQIPNNQFLKTLQPSTDNAILNEANGFINIRPTLQFNDPNYSNLYACGDIADTKAHKAARPGMAQARVVAENIAAMIQGKEPIEKITVATPAIHLTLGLTKNMIFRNPDVANGATEPSINMKDDGAEDMSITSVWERRGVKVNKPSEYHL</sequence>
<dbReference type="InterPro" id="IPR036188">
    <property type="entry name" value="FAD/NAD-bd_sf"/>
</dbReference>